<sequence length="180" mass="19573">MSLSKSSASFLFWCLLVIALPLSPASAQLAPEQDAGWQSDIEGLRHFSGLRCPDVIGAFFRIKVLEGDNVALAGCIYTGRDGMTAVLRKHLQGTGRQEALRYSRNYKSAGFDPISLTGAAASGISFKTRAWTPTTLIETLWYFDGAKADFTLWLTYTLPTQEIDVGPAVSSFTSALARQN</sequence>
<keyword evidence="1" id="KW-0732">Signal</keyword>
<proteinExistence type="predicted"/>
<evidence type="ECO:0000313" key="2">
    <source>
        <dbReference type="EMBL" id="SMP03164.1"/>
    </source>
</evidence>
<dbReference type="EMBL" id="FXTT01000001">
    <property type="protein sequence ID" value="SMP03164.1"/>
    <property type="molecule type" value="Genomic_DNA"/>
</dbReference>
<feature type="chain" id="PRO_5047389255" evidence="1">
    <location>
        <begin position="30"/>
        <end position="180"/>
    </location>
</feature>
<protein>
    <submittedName>
        <fullName evidence="2">Uncharacterized protein</fullName>
    </submittedName>
</protein>
<dbReference type="RefSeq" id="WP_155190808.1">
    <property type="nucleotide sequence ID" value="NZ_BAAAEA010000001.1"/>
</dbReference>
<gene>
    <name evidence="2" type="ORF">SAMN06265374_0514</name>
</gene>
<accession>A0ABY1N8C2</accession>
<keyword evidence="3" id="KW-1185">Reference proteome</keyword>
<feature type="signal peptide" evidence="1">
    <location>
        <begin position="1"/>
        <end position="29"/>
    </location>
</feature>
<organism evidence="2 3">
    <name type="scientific">Roseibium denhamense</name>
    <dbReference type="NCBI Taxonomy" id="76305"/>
    <lineage>
        <taxon>Bacteria</taxon>
        <taxon>Pseudomonadati</taxon>
        <taxon>Pseudomonadota</taxon>
        <taxon>Alphaproteobacteria</taxon>
        <taxon>Hyphomicrobiales</taxon>
        <taxon>Stappiaceae</taxon>
        <taxon>Roseibium</taxon>
    </lineage>
</organism>
<reference evidence="2 3" key="1">
    <citation type="submission" date="2017-05" db="EMBL/GenBank/DDBJ databases">
        <authorList>
            <person name="Varghese N."/>
            <person name="Submissions S."/>
        </authorList>
    </citation>
    <scope>NUCLEOTIDE SEQUENCE [LARGE SCALE GENOMIC DNA]</scope>
    <source>
        <strain evidence="2 3">DSM 15949</strain>
    </source>
</reference>
<name>A0ABY1N8C2_9HYPH</name>
<evidence type="ECO:0000313" key="3">
    <source>
        <dbReference type="Proteomes" id="UP001157914"/>
    </source>
</evidence>
<comment type="caution">
    <text evidence="2">The sequence shown here is derived from an EMBL/GenBank/DDBJ whole genome shotgun (WGS) entry which is preliminary data.</text>
</comment>
<dbReference type="Proteomes" id="UP001157914">
    <property type="component" value="Unassembled WGS sequence"/>
</dbReference>
<evidence type="ECO:0000256" key="1">
    <source>
        <dbReference type="SAM" id="SignalP"/>
    </source>
</evidence>